<dbReference type="EMBL" id="JBBPBN010000063">
    <property type="protein sequence ID" value="KAK8986634.1"/>
    <property type="molecule type" value="Genomic_DNA"/>
</dbReference>
<organism evidence="2 3">
    <name type="scientific">Hibiscus sabdariffa</name>
    <name type="common">roselle</name>
    <dbReference type="NCBI Taxonomy" id="183260"/>
    <lineage>
        <taxon>Eukaryota</taxon>
        <taxon>Viridiplantae</taxon>
        <taxon>Streptophyta</taxon>
        <taxon>Embryophyta</taxon>
        <taxon>Tracheophyta</taxon>
        <taxon>Spermatophyta</taxon>
        <taxon>Magnoliopsida</taxon>
        <taxon>eudicotyledons</taxon>
        <taxon>Gunneridae</taxon>
        <taxon>Pentapetalae</taxon>
        <taxon>rosids</taxon>
        <taxon>malvids</taxon>
        <taxon>Malvales</taxon>
        <taxon>Malvaceae</taxon>
        <taxon>Malvoideae</taxon>
        <taxon>Hibiscus</taxon>
    </lineage>
</organism>
<keyword evidence="3" id="KW-1185">Reference proteome</keyword>
<protein>
    <submittedName>
        <fullName evidence="2">Uncharacterized protein</fullName>
    </submittedName>
</protein>
<comment type="caution">
    <text evidence="2">The sequence shown here is derived from an EMBL/GenBank/DDBJ whole genome shotgun (WGS) entry which is preliminary data.</text>
</comment>
<feature type="region of interest" description="Disordered" evidence="1">
    <location>
        <begin position="128"/>
        <end position="159"/>
    </location>
</feature>
<evidence type="ECO:0000313" key="2">
    <source>
        <dbReference type="EMBL" id="KAK8986634.1"/>
    </source>
</evidence>
<accession>A0ABR2PE04</accession>
<name>A0ABR2PE04_9ROSI</name>
<evidence type="ECO:0000313" key="3">
    <source>
        <dbReference type="Proteomes" id="UP001396334"/>
    </source>
</evidence>
<proteinExistence type="predicted"/>
<feature type="compositionally biased region" description="Gly residues" evidence="1">
    <location>
        <begin position="129"/>
        <end position="153"/>
    </location>
</feature>
<reference evidence="2 3" key="1">
    <citation type="journal article" date="2024" name="G3 (Bethesda)">
        <title>Genome assembly of Hibiscus sabdariffa L. provides insights into metabolisms of medicinal natural products.</title>
        <authorList>
            <person name="Kim T."/>
        </authorList>
    </citation>
    <scope>NUCLEOTIDE SEQUENCE [LARGE SCALE GENOMIC DNA]</scope>
    <source>
        <strain evidence="2">TK-2024</strain>
        <tissue evidence="2">Old leaves</tissue>
    </source>
</reference>
<dbReference type="Proteomes" id="UP001396334">
    <property type="component" value="Unassembled WGS sequence"/>
</dbReference>
<gene>
    <name evidence="2" type="ORF">V6N11_010188</name>
</gene>
<evidence type="ECO:0000256" key="1">
    <source>
        <dbReference type="SAM" id="MobiDB-lite"/>
    </source>
</evidence>
<sequence>MVGNVGVGSSKGGMARGVSCPPLVQDVVSESDTSLVGVDEMQNAASVSMSNHGVLLSNNGEQAQVASMGAIHRARSSLKATNHVAVHVSDGGRDGVDVAYGEPSFSGPIRKVVTKGAHRFNPKTYLRQRGGGRIGGTEGDTGVGAGRAIGCGGDFPPDT</sequence>